<evidence type="ECO:0000256" key="1">
    <source>
        <dbReference type="ARBA" id="ARBA00004167"/>
    </source>
</evidence>
<feature type="compositionally biased region" description="Basic and acidic residues" evidence="7">
    <location>
        <begin position="496"/>
        <end position="513"/>
    </location>
</feature>
<feature type="region of interest" description="Disordered" evidence="7">
    <location>
        <begin position="496"/>
        <end position="525"/>
    </location>
</feature>
<keyword evidence="3" id="KW-0808">Transferase</keyword>
<dbReference type="InterPro" id="IPR056508">
    <property type="entry name" value="HPAT-like"/>
</dbReference>
<dbReference type="SMART" id="SM00254">
    <property type="entry name" value="ShKT"/>
    <property type="match status" value="1"/>
</dbReference>
<proteinExistence type="predicted"/>
<evidence type="ECO:0000256" key="3">
    <source>
        <dbReference type="ARBA" id="ARBA00022679"/>
    </source>
</evidence>
<sequence>MSMHTVFSAECNHALTWQAVALFHSHRASNQPGPITRLLACSPDQLATYRGMDVGPTFVHHNMRFGHPTLVDEKGYPSYNKPASVMFWLREVDPPEEYIALLDTDMLLLTPLDPIALGARPGAVVSAEYSYLVGTEGPFARRFLEPSELGLQAQCGGFHIFHHKDLRRIAPLWLELTRRVRAFAHANPEVYLSESFLQWDDKRDTVDPQQLAVFRKQAMWQAEMYGYVFGAAIANVSHVVRRDTMLYPGYDTHAGMLPQILHYGSDFTLAVDPTLSPSDSDYRSIYFNKMELTKLDLYEFVHSPSCQSELPLEPFFLPEPPPPTFMRDDKLLTRSGRDLLVIMHYHLLNSALCEFYQSRCSAPIVCPKLMSLRSLNDILEQCVDEDTNCASFARANECVKNPVWMLAHCPASCGTCDARLHLLPQLLGPSQLIGPNATLHLENATRRVREAVRRRGVQAGLLKLAHSQRCDEVDCLLRAARMSYWLDAPADARLEAREEPRGGQEAVTCERRPSGTTRPEALPEPKRILGGVGSAAFCGVRCLRLSTGLAAVGKGCIARPARSLEGKVAIVERGECNFTTKAAVAQQAGAAAVLIHEPLSASSETAFFMADDGLGVGVSIPVLSVSQHAARQLLYALHTGRLFGGADTIEWEAQEPLELSEQASVSMSIEAFEWSADELRDSLDIENAPSAIFHLLQHLNYLRAAQQSIFPAISIAVGESEQDEGVRKMATMSMNTTALHCTKWSDSPDSSHEHCDKYMQLISVDAWQWNGAEWDVIQDCEAALL</sequence>
<dbReference type="Gene3D" id="3.50.30.30">
    <property type="match status" value="1"/>
</dbReference>
<dbReference type="Pfam" id="PF23452">
    <property type="entry name" value="HPAT"/>
    <property type="match status" value="1"/>
</dbReference>
<dbReference type="InterPro" id="IPR046450">
    <property type="entry name" value="PA_dom_sf"/>
</dbReference>
<dbReference type="PROSITE" id="PS51670">
    <property type="entry name" value="SHKT"/>
    <property type="match status" value="1"/>
</dbReference>
<evidence type="ECO:0000259" key="8">
    <source>
        <dbReference type="PROSITE" id="PS51670"/>
    </source>
</evidence>
<dbReference type="GO" id="GO:0016020">
    <property type="term" value="C:membrane"/>
    <property type="evidence" value="ECO:0007669"/>
    <property type="project" value="UniProtKB-SubCell"/>
</dbReference>
<evidence type="ECO:0000256" key="2">
    <source>
        <dbReference type="ARBA" id="ARBA00022676"/>
    </source>
</evidence>
<keyword evidence="2" id="KW-0328">Glycosyltransferase</keyword>
<feature type="domain" description="ShKT" evidence="8">
    <location>
        <begin position="382"/>
        <end position="416"/>
    </location>
</feature>
<evidence type="ECO:0000256" key="6">
    <source>
        <dbReference type="ARBA" id="ARBA00023136"/>
    </source>
</evidence>
<protein>
    <recommendedName>
        <fullName evidence="8">ShKT domain-containing protein</fullName>
    </recommendedName>
</protein>
<comment type="caution">
    <text evidence="9">The sequence shown here is derived from an EMBL/GenBank/DDBJ whole genome shotgun (WGS) entry which is preliminary data.</text>
</comment>
<dbReference type="InterPro" id="IPR003582">
    <property type="entry name" value="ShKT_dom"/>
</dbReference>
<dbReference type="AlphaFoldDB" id="A0AB34J3G2"/>
<evidence type="ECO:0000256" key="4">
    <source>
        <dbReference type="ARBA" id="ARBA00022692"/>
    </source>
</evidence>
<dbReference type="Pfam" id="PF01549">
    <property type="entry name" value="ShK"/>
    <property type="match status" value="1"/>
</dbReference>
<keyword evidence="10" id="KW-1185">Reference proteome</keyword>
<evidence type="ECO:0000256" key="5">
    <source>
        <dbReference type="ARBA" id="ARBA00022989"/>
    </source>
</evidence>
<reference evidence="9 10" key="1">
    <citation type="journal article" date="2024" name="Science">
        <title>Giant polyketide synthase enzymes in the biosynthesis of giant marine polyether toxins.</title>
        <authorList>
            <person name="Fallon T.R."/>
            <person name="Shende V.V."/>
            <person name="Wierzbicki I.H."/>
            <person name="Pendleton A.L."/>
            <person name="Watervoot N.F."/>
            <person name="Auber R.P."/>
            <person name="Gonzalez D.J."/>
            <person name="Wisecaver J.H."/>
            <person name="Moore B.S."/>
        </authorList>
    </citation>
    <scope>NUCLEOTIDE SEQUENCE [LARGE SCALE GENOMIC DNA]</scope>
    <source>
        <strain evidence="9 10">12B1</strain>
    </source>
</reference>
<dbReference type="SUPFAM" id="SSF52025">
    <property type="entry name" value="PA domain"/>
    <property type="match status" value="1"/>
</dbReference>
<evidence type="ECO:0000313" key="10">
    <source>
        <dbReference type="Proteomes" id="UP001515480"/>
    </source>
</evidence>
<dbReference type="InterPro" id="IPR003137">
    <property type="entry name" value="PA_domain"/>
</dbReference>
<evidence type="ECO:0000256" key="7">
    <source>
        <dbReference type="SAM" id="MobiDB-lite"/>
    </source>
</evidence>
<dbReference type="EMBL" id="JBGBPQ010000014">
    <property type="protein sequence ID" value="KAL1511193.1"/>
    <property type="molecule type" value="Genomic_DNA"/>
</dbReference>
<evidence type="ECO:0000313" key="9">
    <source>
        <dbReference type="EMBL" id="KAL1511193.1"/>
    </source>
</evidence>
<name>A0AB34J3G2_PRYPA</name>
<gene>
    <name evidence="9" type="ORF">AB1Y20_006008</name>
</gene>
<keyword evidence="6" id="KW-0472">Membrane</keyword>
<keyword evidence="4" id="KW-0812">Transmembrane</keyword>
<comment type="subcellular location">
    <subcellularLocation>
        <location evidence="1">Membrane</location>
        <topology evidence="1">Single-pass membrane protein</topology>
    </subcellularLocation>
</comment>
<keyword evidence="5" id="KW-1133">Transmembrane helix</keyword>
<accession>A0AB34J3G2</accession>
<dbReference type="Pfam" id="PF02225">
    <property type="entry name" value="PA"/>
    <property type="match status" value="1"/>
</dbReference>
<organism evidence="9 10">
    <name type="scientific">Prymnesium parvum</name>
    <name type="common">Toxic golden alga</name>
    <dbReference type="NCBI Taxonomy" id="97485"/>
    <lineage>
        <taxon>Eukaryota</taxon>
        <taxon>Haptista</taxon>
        <taxon>Haptophyta</taxon>
        <taxon>Prymnesiophyceae</taxon>
        <taxon>Prymnesiales</taxon>
        <taxon>Prymnesiaceae</taxon>
        <taxon>Prymnesium</taxon>
    </lineage>
</organism>
<dbReference type="Proteomes" id="UP001515480">
    <property type="component" value="Unassembled WGS sequence"/>
</dbReference>
<dbReference type="InterPro" id="IPR044845">
    <property type="entry name" value="HPAT/SRGT1-like"/>
</dbReference>
<dbReference type="GO" id="GO:0016757">
    <property type="term" value="F:glycosyltransferase activity"/>
    <property type="evidence" value="ECO:0007669"/>
    <property type="project" value="UniProtKB-KW"/>
</dbReference>
<dbReference type="PANTHER" id="PTHR31485:SF7">
    <property type="entry name" value="PEPTIDYL SERINE ALPHA-GALACTOSYLTRANSFERASE"/>
    <property type="match status" value="1"/>
</dbReference>
<dbReference type="PANTHER" id="PTHR31485">
    <property type="entry name" value="PEPTIDYL SERINE ALPHA-GALACTOSYLTRANSFERASE"/>
    <property type="match status" value="1"/>
</dbReference>